<feature type="transmembrane region" description="Helical" evidence="5">
    <location>
        <begin position="565"/>
        <end position="591"/>
    </location>
</feature>
<dbReference type="Gene3D" id="1.10.8.60">
    <property type="match status" value="2"/>
</dbReference>
<dbReference type="GO" id="GO:0016887">
    <property type="term" value="F:ATP hydrolysis activity"/>
    <property type="evidence" value="ECO:0007669"/>
    <property type="project" value="InterPro"/>
</dbReference>
<dbReference type="InterPro" id="IPR041569">
    <property type="entry name" value="AAA_lid_3"/>
</dbReference>
<comment type="caution">
    <text evidence="7">The sequence shown here is derived from an EMBL/GenBank/DDBJ whole genome shotgun (WGS) entry which is preliminary data.</text>
</comment>
<dbReference type="FunFam" id="3.40.50.300:FF:001107">
    <property type="entry name" value="Cell division control protein 48-B-like protein"/>
    <property type="match status" value="1"/>
</dbReference>
<dbReference type="Gene3D" id="3.40.50.300">
    <property type="entry name" value="P-loop containing nucleotide triphosphate hydrolases"/>
    <property type="match status" value="2"/>
</dbReference>
<dbReference type="PROSITE" id="PS00674">
    <property type="entry name" value="AAA"/>
    <property type="match status" value="1"/>
</dbReference>
<dbReference type="PANTHER" id="PTHR23077">
    <property type="entry name" value="AAA-FAMILY ATPASE"/>
    <property type="match status" value="1"/>
</dbReference>
<keyword evidence="5" id="KW-0812">Transmembrane</keyword>
<dbReference type="FunFam" id="1.10.8.60:FF:000178">
    <property type="entry name" value="CDC48/VCP homolog, AAA superfamily"/>
    <property type="match status" value="1"/>
</dbReference>
<dbReference type="InterPro" id="IPR003960">
    <property type="entry name" value="ATPase_AAA_CS"/>
</dbReference>
<dbReference type="GO" id="GO:0005524">
    <property type="term" value="F:ATP binding"/>
    <property type="evidence" value="ECO:0007669"/>
    <property type="project" value="UniProtKB-KW"/>
</dbReference>
<evidence type="ECO:0000256" key="1">
    <source>
        <dbReference type="ARBA" id="ARBA00006914"/>
    </source>
</evidence>
<sequence>MESSCSSNDIGKWKAEEAIAGNAEALQALRELITYPILYSRVARKCGLKWHRGLLLYGPPGTGKTSLVRAVVRECDAHLIVLSPHSVHSGHAGESEKVLQDAFAEASSHIKLGKPAVIFIDEIDAICPRRDSRRQQDNRVSSQLKVLMDSSATSTSGMKVVVVASTNRVDAVDPALRRSGLFDAEIDVTTPSEEERLQILKLYTKKVPLDPTVNLEVLAASCNGYVGADLEALCREAAMCAMERSSDANEEANTCSLLMEDWENAKSVVGPSITRGVTVEIPKVSWDDIGGLNDLKKKLKQAVEWPLKHADTFSRFGVSPMRGILLHGPPGCSKTTLAKAAAHAAQANFFCLSGAQLFSMYVGEGEALLRNTFRRARLVAPSIIFFDEVDVIAAKRGSGSSGSSTVGERLLSTLLTEMDGLEEAKGILVLAATNRPHAIDGALMRPGRFDLVLYVPPPDLEGRHEILRVHTRDMKIGNDVDLRQLAEGTEHFTGAELEGLCREAGIVALREDITASVVHDRHFQTVKRSLKPALTKQEIDSYASYRKKPTRNRLASAANEKRKRILWRVLVVPYMVGVVGFIVVAGTRWYLMNDPQLSASGRLKST</sequence>
<dbReference type="InterPro" id="IPR003959">
    <property type="entry name" value="ATPase_AAA_core"/>
</dbReference>
<dbReference type="InterPro" id="IPR050168">
    <property type="entry name" value="AAA_ATPase_domain"/>
</dbReference>
<dbReference type="Pfam" id="PF00004">
    <property type="entry name" value="AAA"/>
    <property type="match status" value="2"/>
</dbReference>
<dbReference type="FunFam" id="3.40.50.300:FF:001439">
    <property type="entry name" value="Cell division control protein 48 homolog B"/>
    <property type="match status" value="1"/>
</dbReference>
<dbReference type="InterPro" id="IPR003593">
    <property type="entry name" value="AAA+_ATPase"/>
</dbReference>
<evidence type="ECO:0000256" key="3">
    <source>
        <dbReference type="ARBA" id="ARBA00022840"/>
    </source>
</evidence>
<keyword evidence="8" id="KW-1185">Reference proteome</keyword>
<evidence type="ECO:0000259" key="6">
    <source>
        <dbReference type="SMART" id="SM00382"/>
    </source>
</evidence>
<dbReference type="Pfam" id="PF17862">
    <property type="entry name" value="AAA_lid_3"/>
    <property type="match status" value="2"/>
</dbReference>
<accession>A0AA38WU69</accession>
<feature type="domain" description="AAA+ ATPase" evidence="6">
    <location>
        <begin position="50"/>
        <end position="192"/>
    </location>
</feature>
<dbReference type="SUPFAM" id="SSF52540">
    <property type="entry name" value="P-loop containing nucleoside triphosphate hydrolases"/>
    <property type="match status" value="2"/>
</dbReference>
<evidence type="ECO:0000256" key="4">
    <source>
        <dbReference type="RuleBase" id="RU003651"/>
    </source>
</evidence>
<evidence type="ECO:0000313" key="8">
    <source>
        <dbReference type="Proteomes" id="UP001172457"/>
    </source>
</evidence>
<evidence type="ECO:0000256" key="2">
    <source>
        <dbReference type="ARBA" id="ARBA00022741"/>
    </source>
</evidence>
<feature type="domain" description="AAA+ ATPase" evidence="6">
    <location>
        <begin position="320"/>
        <end position="459"/>
    </location>
</feature>
<dbReference type="PANTHER" id="PTHR23077:SF117">
    <property type="entry name" value="AAA+ ATPASE DOMAIN-CONTAINING PROTEIN"/>
    <property type="match status" value="1"/>
</dbReference>
<organism evidence="7 8">
    <name type="scientific">Centaurea solstitialis</name>
    <name type="common">yellow star-thistle</name>
    <dbReference type="NCBI Taxonomy" id="347529"/>
    <lineage>
        <taxon>Eukaryota</taxon>
        <taxon>Viridiplantae</taxon>
        <taxon>Streptophyta</taxon>
        <taxon>Embryophyta</taxon>
        <taxon>Tracheophyta</taxon>
        <taxon>Spermatophyta</taxon>
        <taxon>Magnoliopsida</taxon>
        <taxon>eudicotyledons</taxon>
        <taxon>Gunneridae</taxon>
        <taxon>Pentapetalae</taxon>
        <taxon>asterids</taxon>
        <taxon>campanulids</taxon>
        <taxon>Asterales</taxon>
        <taxon>Asteraceae</taxon>
        <taxon>Carduoideae</taxon>
        <taxon>Cardueae</taxon>
        <taxon>Centaureinae</taxon>
        <taxon>Centaurea</taxon>
    </lineage>
</organism>
<evidence type="ECO:0000313" key="7">
    <source>
        <dbReference type="EMBL" id="KAJ9563856.1"/>
    </source>
</evidence>
<keyword evidence="3 4" id="KW-0067">ATP-binding</keyword>
<reference evidence="7" key="1">
    <citation type="submission" date="2023-03" db="EMBL/GenBank/DDBJ databases">
        <title>Chromosome-scale reference genome and RAD-based genetic map of yellow starthistle (Centaurea solstitialis) reveal putative structural variation and QTLs associated with invader traits.</title>
        <authorList>
            <person name="Reatini B."/>
            <person name="Cang F.A."/>
            <person name="Jiang Q."/>
            <person name="Mckibben M.T.W."/>
            <person name="Barker M.S."/>
            <person name="Rieseberg L.H."/>
            <person name="Dlugosch K.M."/>
        </authorList>
    </citation>
    <scope>NUCLEOTIDE SEQUENCE</scope>
    <source>
        <strain evidence="7">CAN-66</strain>
        <tissue evidence="7">Leaf</tissue>
    </source>
</reference>
<dbReference type="EMBL" id="JARYMX010000002">
    <property type="protein sequence ID" value="KAJ9563856.1"/>
    <property type="molecule type" value="Genomic_DNA"/>
</dbReference>
<name>A0AA38WU69_9ASTR</name>
<comment type="similarity">
    <text evidence="1 4">Belongs to the AAA ATPase family.</text>
</comment>
<dbReference type="InterPro" id="IPR027417">
    <property type="entry name" value="P-loop_NTPase"/>
</dbReference>
<gene>
    <name evidence="7" type="ORF">OSB04_009016</name>
</gene>
<keyword evidence="2 4" id="KW-0547">Nucleotide-binding</keyword>
<dbReference type="AlphaFoldDB" id="A0AA38WU69"/>
<evidence type="ECO:0000256" key="5">
    <source>
        <dbReference type="SAM" id="Phobius"/>
    </source>
</evidence>
<protein>
    <recommendedName>
        <fullName evidence="6">AAA+ ATPase domain-containing protein</fullName>
    </recommendedName>
</protein>
<keyword evidence="5" id="KW-1133">Transmembrane helix</keyword>
<dbReference type="FunFam" id="1.10.8.60:FF:000038">
    <property type="entry name" value="spermatogenesis-associated protein 5-like protein 1"/>
    <property type="match status" value="1"/>
</dbReference>
<proteinExistence type="inferred from homology"/>
<dbReference type="Proteomes" id="UP001172457">
    <property type="component" value="Chromosome 2"/>
</dbReference>
<keyword evidence="5" id="KW-0472">Membrane</keyword>
<dbReference type="SMART" id="SM00382">
    <property type="entry name" value="AAA"/>
    <property type="match status" value="2"/>
</dbReference>